<evidence type="ECO:0000313" key="2">
    <source>
        <dbReference type="Proteomes" id="UP000728185"/>
    </source>
</evidence>
<sequence>MLDKRFSKSRIGRSPQYFVHRRLQERKAYASGNNDSSDGQNRILNEWEAIRYYDDAIVSACALKDDAVVMQNNLSKGFYDHPDMFTSVRARAKSMRYKQNEPEWFVYGPQDVEEEVDLQEINVHSGGLQKSAHFVRRVYDEDEKENDLLANSLLKRQPGK</sequence>
<name>A0A8E0VEC0_9TREM</name>
<keyword evidence="2" id="KW-1185">Reference proteome</keyword>
<dbReference type="AlphaFoldDB" id="A0A8E0VEC0"/>
<organism evidence="1 2">
    <name type="scientific">Fasciolopsis buskii</name>
    <dbReference type="NCBI Taxonomy" id="27845"/>
    <lineage>
        <taxon>Eukaryota</taxon>
        <taxon>Metazoa</taxon>
        <taxon>Spiralia</taxon>
        <taxon>Lophotrochozoa</taxon>
        <taxon>Platyhelminthes</taxon>
        <taxon>Trematoda</taxon>
        <taxon>Digenea</taxon>
        <taxon>Plagiorchiida</taxon>
        <taxon>Echinostomata</taxon>
        <taxon>Echinostomatoidea</taxon>
        <taxon>Fasciolidae</taxon>
        <taxon>Fasciolopsis</taxon>
    </lineage>
</organism>
<accession>A0A8E0VEC0</accession>
<protein>
    <submittedName>
        <fullName evidence="1">Uncharacterized protein</fullName>
    </submittedName>
</protein>
<gene>
    <name evidence="1" type="ORF">FBUS_01824</name>
</gene>
<proteinExistence type="predicted"/>
<evidence type="ECO:0000313" key="1">
    <source>
        <dbReference type="EMBL" id="KAA0188451.1"/>
    </source>
</evidence>
<dbReference type="EMBL" id="LUCM01008411">
    <property type="protein sequence ID" value="KAA0188451.1"/>
    <property type="molecule type" value="Genomic_DNA"/>
</dbReference>
<dbReference type="Proteomes" id="UP000728185">
    <property type="component" value="Unassembled WGS sequence"/>
</dbReference>
<reference evidence="1" key="1">
    <citation type="submission" date="2019-05" db="EMBL/GenBank/DDBJ databases">
        <title>Annotation for the trematode Fasciolopsis buski.</title>
        <authorList>
            <person name="Choi Y.-J."/>
        </authorList>
    </citation>
    <scope>NUCLEOTIDE SEQUENCE</scope>
    <source>
        <strain evidence="1">HT</strain>
        <tissue evidence="1">Whole worm</tissue>
    </source>
</reference>
<comment type="caution">
    <text evidence="1">The sequence shown here is derived from an EMBL/GenBank/DDBJ whole genome shotgun (WGS) entry which is preliminary data.</text>
</comment>
<dbReference type="OrthoDB" id="6264149at2759"/>